<evidence type="ECO:0000313" key="1">
    <source>
        <dbReference type="EMBL" id="AYM00254.1"/>
    </source>
</evidence>
<dbReference type="EMBL" id="MK002701">
    <property type="protein sequence ID" value="AYM00254.1"/>
    <property type="molecule type" value="Genomic_DNA"/>
</dbReference>
<dbReference type="RefSeq" id="YP_009981814.1">
    <property type="nucleotide sequence ID" value="NC_052650.1"/>
</dbReference>
<accession>A0A3G1ZKN8</accession>
<dbReference type="KEGG" id="vg:62571566"/>
<name>A0A3G1ZKN8_BPPHH</name>
<reference evidence="1 2" key="1">
    <citation type="journal article" date="2018" name="Genes (Basel)">
        <title>Complete Genome Sequence of the Model Halovirus PhiH1 (PhiH1).</title>
        <authorList>
            <person name="Dyall-Smith M."/>
            <person name="Pfeifer F."/>
            <person name="Witte A."/>
            <person name="Oesterhelt D."/>
            <person name="Pfeiffer F."/>
        </authorList>
    </citation>
    <scope>NUCLEOTIDE SEQUENCE [LARGE SCALE GENOMIC DNA]</scope>
    <source>
        <strain evidence="1">Variant phiH1</strain>
    </source>
</reference>
<dbReference type="GeneID" id="62571566"/>
<protein>
    <submittedName>
        <fullName evidence="1">Capsid protein</fullName>
    </submittedName>
</protein>
<evidence type="ECO:0000313" key="2">
    <source>
        <dbReference type="Proteomes" id="UP000277198"/>
    </source>
</evidence>
<organism evidence="1 2">
    <name type="scientific">Halobacterium phage phiH</name>
    <name type="common">Bacteriophage phi-H</name>
    <dbReference type="NCBI Taxonomy" id="169684"/>
    <lineage>
        <taxon>Viruses</taxon>
        <taxon>Duplodnaviria</taxon>
        <taxon>Heunggongvirae</taxon>
        <taxon>Uroviricota</taxon>
        <taxon>Caudoviricetes</taxon>
        <taxon>Vertoviridae</taxon>
        <taxon>Myohalovirus</taxon>
        <taxon>Myohalovirus spontanei</taxon>
        <taxon>Myohalovirus phiH</taxon>
    </lineage>
</organism>
<dbReference type="Proteomes" id="UP000277198">
    <property type="component" value="Segment"/>
</dbReference>
<organismHost>
    <name type="scientific">Halobacterium salinarum</name>
    <name type="common">Halobacterium halobium</name>
    <dbReference type="NCBI Taxonomy" id="2242"/>
</organismHost>
<proteinExistence type="predicted"/>
<sequence>MPRIQDETIEEGQDISAAGVIAETQIKGDTLVSLNIVGTAAASYAVDVSATGEDGDWFEGDETYNQANLDDATDIRDEFRFGHRHLRVRVTDPAAAGETADVTISEAR</sequence>
<gene>
    <name evidence="1" type="primary">hp20</name>
    <name evidence="1" type="ORF">PhiH1_035</name>
</gene>
<keyword evidence="2" id="KW-1185">Reference proteome</keyword>